<dbReference type="Pfam" id="PF23993">
    <property type="entry name" value="DUF7311"/>
    <property type="match status" value="1"/>
</dbReference>
<dbReference type="InterPro" id="IPR055735">
    <property type="entry name" value="DUF7311"/>
</dbReference>
<accession>A0A1H3G5K2</accession>
<reference evidence="3" key="1">
    <citation type="submission" date="2016-10" db="EMBL/GenBank/DDBJ databases">
        <authorList>
            <person name="Varghese N."/>
            <person name="Submissions S."/>
        </authorList>
    </citation>
    <scope>NUCLEOTIDE SEQUENCE [LARGE SCALE GENOMIC DNA]</scope>
    <source>
        <strain evidence="3">DC30,IBRC 10041,KCTC 4046</strain>
    </source>
</reference>
<evidence type="ECO:0000259" key="1">
    <source>
        <dbReference type="Pfam" id="PF23993"/>
    </source>
</evidence>
<sequence>MIRTVLAVVVAVVLLATASPALSDAGHQTTRTELGTVAERLDRIATGIASDSTALADPTLAARTTVSIAVPSGFGSAPVERARIGCLRDDGSTIDVGSRSGGNCRLTLAYRFTGAPVETHTIPGATLAPATPPIELSATGTTVQLRYVRRDGTATVELLPVETEP</sequence>
<evidence type="ECO:0000313" key="2">
    <source>
        <dbReference type="EMBL" id="SDX98531.1"/>
    </source>
</evidence>
<dbReference type="OrthoDB" id="330986at2157"/>
<gene>
    <name evidence="2" type="ORF">SAMN05216564_102346</name>
</gene>
<dbReference type="Proteomes" id="UP000199079">
    <property type="component" value="Unassembled WGS sequence"/>
</dbReference>
<keyword evidence="3" id="KW-1185">Reference proteome</keyword>
<dbReference type="EMBL" id="FNPC01000002">
    <property type="protein sequence ID" value="SDX98531.1"/>
    <property type="molecule type" value="Genomic_DNA"/>
</dbReference>
<proteinExistence type="predicted"/>
<protein>
    <recommendedName>
        <fullName evidence="1">DUF7311 domain-containing protein</fullName>
    </recommendedName>
</protein>
<name>A0A1H3G5K2_9EURY</name>
<feature type="domain" description="DUF7311" evidence="1">
    <location>
        <begin position="1"/>
        <end position="157"/>
    </location>
</feature>
<evidence type="ECO:0000313" key="3">
    <source>
        <dbReference type="Proteomes" id="UP000199079"/>
    </source>
</evidence>
<dbReference type="AlphaFoldDB" id="A0A1H3G5K2"/>
<organism evidence="2 3">
    <name type="scientific">Halopenitus persicus</name>
    <dbReference type="NCBI Taxonomy" id="1048396"/>
    <lineage>
        <taxon>Archaea</taxon>
        <taxon>Methanobacteriati</taxon>
        <taxon>Methanobacteriota</taxon>
        <taxon>Stenosarchaea group</taxon>
        <taxon>Halobacteria</taxon>
        <taxon>Halobacteriales</taxon>
        <taxon>Haloferacaceae</taxon>
        <taxon>Halopenitus</taxon>
    </lineage>
</organism>
<dbReference type="RefSeq" id="WP_092731125.1">
    <property type="nucleotide sequence ID" value="NZ_FNPC01000002.1"/>
</dbReference>